<dbReference type="Pfam" id="PF03466">
    <property type="entry name" value="LysR_substrate"/>
    <property type="match status" value="1"/>
</dbReference>
<dbReference type="AlphaFoldDB" id="A0A7Y1MUM2"/>
<evidence type="ECO:0000313" key="6">
    <source>
        <dbReference type="EMBL" id="NNA98706.1"/>
    </source>
</evidence>
<dbReference type="SUPFAM" id="SSF53850">
    <property type="entry name" value="Periplasmic binding protein-like II"/>
    <property type="match status" value="1"/>
</dbReference>
<evidence type="ECO:0000259" key="5">
    <source>
        <dbReference type="PROSITE" id="PS50931"/>
    </source>
</evidence>
<reference evidence="6 7" key="1">
    <citation type="journal article" date="2020" name="Front. Microbiol.">
        <title>Genetic Organization of the aprX-lipA2 Operon Affects the Proteolytic Potential of Pseudomonas Species in Milk.</title>
        <authorList>
            <person name="Maier C."/>
            <person name="Huptas C."/>
            <person name="von Neubeck M."/>
            <person name="Scherer S."/>
            <person name="Wenning M."/>
            <person name="Lucking G."/>
        </authorList>
    </citation>
    <scope>NUCLEOTIDE SEQUENCE [LARGE SCALE GENOMIC DNA]</scope>
    <source>
        <strain evidence="6 7">G4779</strain>
    </source>
</reference>
<dbReference type="Gene3D" id="3.40.190.290">
    <property type="match status" value="1"/>
</dbReference>
<evidence type="ECO:0000256" key="2">
    <source>
        <dbReference type="ARBA" id="ARBA00023015"/>
    </source>
</evidence>
<keyword evidence="2" id="KW-0805">Transcription regulation</keyword>
<dbReference type="GO" id="GO:0003700">
    <property type="term" value="F:DNA-binding transcription factor activity"/>
    <property type="evidence" value="ECO:0007669"/>
    <property type="project" value="InterPro"/>
</dbReference>
<dbReference type="FunFam" id="1.10.10.10:FF:000001">
    <property type="entry name" value="LysR family transcriptional regulator"/>
    <property type="match status" value="1"/>
</dbReference>
<keyword evidence="4" id="KW-0804">Transcription</keyword>
<dbReference type="Gene3D" id="1.10.10.10">
    <property type="entry name" value="Winged helix-like DNA-binding domain superfamily/Winged helix DNA-binding domain"/>
    <property type="match status" value="1"/>
</dbReference>
<dbReference type="PROSITE" id="PS50931">
    <property type="entry name" value="HTH_LYSR"/>
    <property type="match status" value="1"/>
</dbReference>
<organism evidence="6 7">
    <name type="scientific">Pseudomonas gessardii</name>
    <dbReference type="NCBI Taxonomy" id="78544"/>
    <lineage>
        <taxon>Bacteria</taxon>
        <taxon>Pseudomonadati</taxon>
        <taxon>Pseudomonadota</taxon>
        <taxon>Gammaproteobacteria</taxon>
        <taxon>Pseudomonadales</taxon>
        <taxon>Pseudomonadaceae</taxon>
        <taxon>Pseudomonas</taxon>
    </lineage>
</organism>
<evidence type="ECO:0000256" key="3">
    <source>
        <dbReference type="ARBA" id="ARBA00023125"/>
    </source>
</evidence>
<dbReference type="RefSeq" id="WP_169898958.1">
    <property type="nucleotide sequence ID" value="NZ_JAAQYO010000011.1"/>
</dbReference>
<accession>A0A7Y1MUM2</accession>
<dbReference type="Pfam" id="PF00126">
    <property type="entry name" value="HTH_1"/>
    <property type="match status" value="1"/>
</dbReference>
<dbReference type="InterPro" id="IPR036388">
    <property type="entry name" value="WH-like_DNA-bd_sf"/>
</dbReference>
<dbReference type="PANTHER" id="PTHR30537:SF5">
    <property type="entry name" value="HTH-TYPE TRANSCRIPTIONAL ACTIVATOR TTDR-RELATED"/>
    <property type="match status" value="1"/>
</dbReference>
<sequence length="300" mass="33681">MDLNAVRMFAVTAQCGSLTAAAERLGIPLATVSRRVRDLEQALNVQLLQRSVQGTCLTDAGMRLYQHARRGLEIMANGERALLSDQSRLKGLLCLSLPSSLKPWWEMLSRFQQRYPDIVLQVRTSDRLINLIEDNVDVAMRIGRCTQQPSNTQRVLAYRHVLVAAPALLQRLGVPARVTDLHTFPCGAWSQGSTARWHLGTELFKPEPTIITNDYAYLCSRALAGDIVTELPPFMAMEHIKNHQLVALLENHPLPELEITLHHPLHPHPSPIVQTYLDFVRQHIKHPAQPNTHSTLPAHA</sequence>
<evidence type="ECO:0000313" key="7">
    <source>
        <dbReference type="Proteomes" id="UP000542111"/>
    </source>
</evidence>
<keyword evidence="3" id="KW-0238">DNA-binding</keyword>
<dbReference type="SUPFAM" id="SSF46785">
    <property type="entry name" value="Winged helix' DNA-binding domain"/>
    <property type="match status" value="1"/>
</dbReference>
<dbReference type="EMBL" id="JAAQYP010000066">
    <property type="protein sequence ID" value="NNA98706.1"/>
    <property type="molecule type" value="Genomic_DNA"/>
</dbReference>
<dbReference type="InterPro" id="IPR058163">
    <property type="entry name" value="LysR-type_TF_proteobact-type"/>
</dbReference>
<dbReference type="InterPro" id="IPR036390">
    <property type="entry name" value="WH_DNA-bd_sf"/>
</dbReference>
<evidence type="ECO:0000256" key="4">
    <source>
        <dbReference type="ARBA" id="ARBA00023163"/>
    </source>
</evidence>
<name>A0A7Y1MUM2_9PSED</name>
<comment type="caution">
    <text evidence="6">The sequence shown here is derived from an EMBL/GenBank/DDBJ whole genome shotgun (WGS) entry which is preliminary data.</text>
</comment>
<dbReference type="GO" id="GO:0003677">
    <property type="term" value="F:DNA binding"/>
    <property type="evidence" value="ECO:0007669"/>
    <property type="project" value="UniProtKB-KW"/>
</dbReference>
<evidence type="ECO:0000256" key="1">
    <source>
        <dbReference type="ARBA" id="ARBA00009437"/>
    </source>
</evidence>
<feature type="domain" description="HTH lysR-type" evidence="5">
    <location>
        <begin position="1"/>
        <end position="58"/>
    </location>
</feature>
<protein>
    <submittedName>
        <fullName evidence="6">LysR family transcriptional regulator</fullName>
    </submittedName>
</protein>
<dbReference type="PANTHER" id="PTHR30537">
    <property type="entry name" value="HTH-TYPE TRANSCRIPTIONAL REGULATOR"/>
    <property type="match status" value="1"/>
</dbReference>
<proteinExistence type="inferred from homology"/>
<dbReference type="InterPro" id="IPR000847">
    <property type="entry name" value="LysR_HTH_N"/>
</dbReference>
<comment type="similarity">
    <text evidence="1">Belongs to the LysR transcriptional regulatory family.</text>
</comment>
<gene>
    <name evidence="6" type="ORF">HBO33_26460</name>
</gene>
<dbReference type="Proteomes" id="UP000542111">
    <property type="component" value="Unassembled WGS sequence"/>
</dbReference>
<dbReference type="InterPro" id="IPR005119">
    <property type="entry name" value="LysR_subst-bd"/>
</dbReference>